<dbReference type="Pfam" id="PF00823">
    <property type="entry name" value="PPE"/>
    <property type="match status" value="1"/>
</dbReference>
<feature type="compositionally biased region" description="Low complexity" evidence="2">
    <location>
        <begin position="379"/>
        <end position="389"/>
    </location>
</feature>
<keyword evidence="5" id="KW-1185">Reference proteome</keyword>
<dbReference type="InterPro" id="IPR000030">
    <property type="entry name" value="PPE_dom"/>
</dbReference>
<protein>
    <submittedName>
        <fullName evidence="4">PPE family protein</fullName>
    </submittedName>
</protein>
<feature type="region of interest" description="Disordered" evidence="2">
    <location>
        <begin position="236"/>
        <end position="427"/>
    </location>
</feature>
<evidence type="ECO:0000313" key="5">
    <source>
        <dbReference type="Proteomes" id="UP000198583"/>
    </source>
</evidence>
<feature type="compositionally biased region" description="Gly residues" evidence="2">
    <location>
        <begin position="327"/>
        <end position="336"/>
    </location>
</feature>
<evidence type="ECO:0000256" key="1">
    <source>
        <dbReference type="ARBA" id="ARBA00010652"/>
    </source>
</evidence>
<feature type="domain" description="PPE" evidence="3">
    <location>
        <begin position="38"/>
        <end position="145"/>
    </location>
</feature>
<dbReference type="InterPro" id="IPR038332">
    <property type="entry name" value="PPE_sf"/>
</dbReference>
<evidence type="ECO:0000256" key="2">
    <source>
        <dbReference type="SAM" id="MobiDB-lite"/>
    </source>
</evidence>
<proteinExistence type="inferred from homology"/>
<comment type="similarity">
    <text evidence="1">Belongs to the mycobacterial PPE family.</text>
</comment>
<dbReference type="AlphaFoldDB" id="A0A1I6EFQ8"/>
<dbReference type="EMBL" id="FOYL01000004">
    <property type="protein sequence ID" value="SFR16322.1"/>
    <property type="molecule type" value="Genomic_DNA"/>
</dbReference>
<accession>A0A1I6EFQ8</accession>
<reference evidence="5" key="1">
    <citation type="submission" date="2016-10" db="EMBL/GenBank/DDBJ databases">
        <authorList>
            <person name="Varghese N."/>
            <person name="Submissions S."/>
        </authorList>
    </citation>
    <scope>NUCLEOTIDE SEQUENCE [LARGE SCALE GENOMIC DNA]</scope>
    <source>
        <strain evidence="5">DSM 44232</strain>
    </source>
</reference>
<feature type="region of interest" description="Disordered" evidence="2">
    <location>
        <begin position="1"/>
        <end position="31"/>
    </location>
</feature>
<dbReference type="RefSeq" id="WP_093594636.1">
    <property type="nucleotide sequence ID" value="NZ_FOYL01000004.1"/>
</dbReference>
<feature type="compositionally biased region" description="Low complexity" evidence="2">
    <location>
        <begin position="337"/>
        <end position="350"/>
    </location>
</feature>
<feature type="compositionally biased region" description="Gly residues" evidence="2">
    <location>
        <begin position="294"/>
        <end position="316"/>
    </location>
</feature>
<dbReference type="Gene3D" id="1.20.1260.20">
    <property type="entry name" value="PPE superfamily"/>
    <property type="match status" value="1"/>
</dbReference>
<gene>
    <name evidence="4" type="ORF">SAMN04488564_104345</name>
</gene>
<dbReference type="Proteomes" id="UP000198583">
    <property type="component" value="Unassembled WGS sequence"/>
</dbReference>
<dbReference type="STRING" id="84724.SAMN04488564_104345"/>
<evidence type="ECO:0000313" key="4">
    <source>
        <dbReference type="EMBL" id="SFR16322.1"/>
    </source>
</evidence>
<organism evidence="4 5">
    <name type="scientific">Lentzea waywayandensis</name>
    <dbReference type="NCBI Taxonomy" id="84724"/>
    <lineage>
        <taxon>Bacteria</taxon>
        <taxon>Bacillati</taxon>
        <taxon>Actinomycetota</taxon>
        <taxon>Actinomycetes</taxon>
        <taxon>Pseudonocardiales</taxon>
        <taxon>Pseudonocardiaceae</taxon>
        <taxon>Lentzea</taxon>
    </lineage>
</organism>
<evidence type="ECO:0000259" key="3">
    <source>
        <dbReference type="Pfam" id="PF00823"/>
    </source>
</evidence>
<sequence length="427" mass="42482">MSHGSHDNKGNGDKDNKSSNHHDDDDKYDRSDLHEPVDWMTYTHEQLYNMVHTGVNLAGAQAAATNWQKIGEDIAGVRTSLLKAVEDSAVGWDSDSARLARDGLTEVTNWVDDTANYATKVSAAITTETSNVEAARAAMPPPPQAPAAPVPAETKLPTPILSPQDRLVMVDQIDGFSASSLRDVGLVAKNPSAFAGFETVGSSPVDTLAANDASHRLAADVMAAFQRNSAAVDQTVPSQFTPPVNPINPTPTGPDLTNRSHTGADGTTAGGAGGPVAAGTQNQNRGTTNASSRGGSGGGAGGRGGAGGFGGFGGGMARPFGSNTGNQGSGGGGAGGAAASAGGSAGVSEGSRGGGAGGAAAAASATPGNTTKAFQNPLAMGGAPMAGAPAAGGGQNDSKEHKTASYLEEDDNVFGLDRKAAPPVIGQ</sequence>
<feature type="compositionally biased region" description="Pro residues" evidence="2">
    <location>
        <begin position="243"/>
        <end position="252"/>
    </location>
</feature>
<dbReference type="OrthoDB" id="3681508at2"/>
<name>A0A1I6EFQ8_9PSEU</name>
<dbReference type="SUPFAM" id="SSF140459">
    <property type="entry name" value="PE/PPE dimer-like"/>
    <property type="match status" value="1"/>
</dbReference>